<organism evidence="2 3">
    <name type="scientific">Tanacetum coccineum</name>
    <dbReference type="NCBI Taxonomy" id="301880"/>
    <lineage>
        <taxon>Eukaryota</taxon>
        <taxon>Viridiplantae</taxon>
        <taxon>Streptophyta</taxon>
        <taxon>Embryophyta</taxon>
        <taxon>Tracheophyta</taxon>
        <taxon>Spermatophyta</taxon>
        <taxon>Magnoliopsida</taxon>
        <taxon>eudicotyledons</taxon>
        <taxon>Gunneridae</taxon>
        <taxon>Pentapetalae</taxon>
        <taxon>asterids</taxon>
        <taxon>campanulids</taxon>
        <taxon>Asterales</taxon>
        <taxon>Asteraceae</taxon>
        <taxon>Asteroideae</taxon>
        <taxon>Anthemideae</taxon>
        <taxon>Anthemidinae</taxon>
        <taxon>Tanacetum</taxon>
    </lineage>
</organism>
<evidence type="ECO:0000256" key="1">
    <source>
        <dbReference type="SAM" id="MobiDB-lite"/>
    </source>
</evidence>
<dbReference type="EMBL" id="BQNB010011028">
    <property type="protein sequence ID" value="GJS85152.1"/>
    <property type="molecule type" value="Genomic_DNA"/>
</dbReference>
<evidence type="ECO:0000313" key="2">
    <source>
        <dbReference type="EMBL" id="GJS85152.1"/>
    </source>
</evidence>
<protein>
    <submittedName>
        <fullName evidence="2">Uncharacterized protein</fullName>
    </submittedName>
</protein>
<keyword evidence="3" id="KW-1185">Reference proteome</keyword>
<reference evidence="2" key="2">
    <citation type="submission" date="2022-01" db="EMBL/GenBank/DDBJ databases">
        <authorList>
            <person name="Yamashiro T."/>
            <person name="Shiraishi A."/>
            <person name="Satake H."/>
            <person name="Nakayama K."/>
        </authorList>
    </citation>
    <scope>NUCLEOTIDE SEQUENCE</scope>
</reference>
<reference evidence="2" key="1">
    <citation type="journal article" date="2022" name="Int. J. Mol. Sci.">
        <title>Draft Genome of Tanacetum Coccineum: Genomic Comparison of Closely Related Tanacetum-Family Plants.</title>
        <authorList>
            <person name="Yamashiro T."/>
            <person name="Shiraishi A."/>
            <person name="Nakayama K."/>
            <person name="Satake H."/>
        </authorList>
    </citation>
    <scope>NUCLEOTIDE SEQUENCE</scope>
</reference>
<feature type="region of interest" description="Disordered" evidence="1">
    <location>
        <begin position="71"/>
        <end position="124"/>
    </location>
</feature>
<sequence length="124" mass="14602">MSVDEELARKVQEEEQAKAMQIKNKKGFHFEKPAARTTRQLNEREGSSRPYSIYEVRKNMVMYLKNQAGYKQYDKEKGTEKKSGGTRKKTLAKKREGEKQSDQSVKRQKTEYDSEKEELKAYLE</sequence>
<dbReference type="Proteomes" id="UP001151760">
    <property type="component" value="Unassembled WGS sequence"/>
</dbReference>
<gene>
    <name evidence="2" type="ORF">Tco_0751693</name>
</gene>
<name>A0ABQ4Z7Z3_9ASTR</name>
<feature type="compositionally biased region" description="Basic and acidic residues" evidence="1">
    <location>
        <begin position="93"/>
        <end position="124"/>
    </location>
</feature>
<feature type="region of interest" description="Disordered" evidence="1">
    <location>
        <begin position="27"/>
        <end position="50"/>
    </location>
</feature>
<feature type="compositionally biased region" description="Basic and acidic residues" evidence="1">
    <location>
        <begin position="72"/>
        <end position="83"/>
    </location>
</feature>
<proteinExistence type="predicted"/>
<accession>A0ABQ4Z7Z3</accession>
<evidence type="ECO:0000313" key="3">
    <source>
        <dbReference type="Proteomes" id="UP001151760"/>
    </source>
</evidence>
<comment type="caution">
    <text evidence="2">The sequence shown here is derived from an EMBL/GenBank/DDBJ whole genome shotgun (WGS) entry which is preliminary data.</text>
</comment>